<evidence type="ECO:0008006" key="6">
    <source>
        <dbReference type="Google" id="ProtNLM"/>
    </source>
</evidence>
<gene>
    <name evidence="4" type="ORF">CUR178_07521</name>
</gene>
<evidence type="ECO:0000313" key="5">
    <source>
        <dbReference type="Proteomes" id="UP000674179"/>
    </source>
</evidence>
<sequence>MRCSWAQQQRQRVLLCLSPLLPLRTAAAAMTMTMAVRQTAEGIRHDFWWWLALGLSGFFIVLLMFLLLFSWTCSLAASDSVTASLRHNGRHQLQKQNDVGPFDGETSFSPATTATRHGSNDMDDARCGAGGAAVFFVPHTNPSEGRSDVEVRMTVLDGGARSPSQEGERLAPRQATTAETTVLVPGYTPNRVTSTSSKQSADYLCRSAAAAVPQHGVPGTAPSYLISSTSPVAVSIPKQLQPPALGRHHNSPGGLNDAALEADVVVAVNSLENLLAATRRHHAEPSVTARLSGSVALQSTLESVPGGLRAAGDTPRDIPADERTASGAPAMACEGSTARQPTPSVQPQGASSKLQRSSLANAVKQYYFGVERVRETSASAASPVLMPQRASHEAVHAPPKHRSSIVGRCPVEAQSKPAPYLSHGTLFTDARTTATSAAAPAPSTRHGGAVFNPLTQTSATVRAAAEHESGDPALVKDLCSLPKRLHAAGADGAAAMDAQPHPSSACRESQRVSSLSRSKLRLELFREGGSADGRRSVSGVQLDKRAIAQQNSTEDRPAPQRLRPHAAQAAALTRSRPQRHRRDRQSLSRPPAHSRDGASTSSVVQRTASARGPAATRSASTTKTTGAPQPLFAKRGTSPVRPAGAAALAHPTTPASANSARDGRGGAAAHRLSTPKTLPGDHRTQTPVPAVVASSLLSSVSPRQRAAATAEVASVLQGLTTRATTDVNGGASIKSPHLAAASRHGTRSFSLRGRSPVRNSPGRMRSSNMVTFVGNDDACVIGGSRDGPTPAPFEQHRQPLKSRERSAKPSSLSYASPSAGDCAGVARLERLSDPLLPTAAALPSAAPAPASVDVSVAQGYRSLGSLGATASVERRQAKSPAADERSEAATATPTHSMTTATPLEVPKDVAACRISAALAPTASFTTHQEGYGATASGAALTQASAEESGDRVSQESSDSDDGESLNSEASTIAAGMLPGAPRDQRGLATTMPPTPTAASHQQQLPSAVSASSATCQRLSHSFGIQVLRISHPNGVVQESPVPSSALAQRSPHYDAMNTISRCPSKALVQYLLAPHGNAALPTRPPSRDYA</sequence>
<comment type="caution">
    <text evidence="4">The sequence shown here is derived from an EMBL/GenBank/DDBJ whole genome shotgun (WGS) entry which is preliminary data.</text>
</comment>
<feature type="region of interest" description="Disordered" evidence="1">
    <location>
        <begin position="491"/>
        <end position="513"/>
    </location>
</feature>
<feature type="compositionally biased region" description="Polar residues" evidence="1">
    <location>
        <begin position="999"/>
        <end position="1012"/>
    </location>
</feature>
<dbReference type="KEGG" id="lenr:94174672"/>
<keyword evidence="2" id="KW-0472">Membrane</keyword>
<keyword evidence="2" id="KW-0812">Transmembrane</keyword>
<feature type="compositionally biased region" description="Basic and acidic residues" evidence="1">
    <location>
        <begin position="794"/>
        <end position="807"/>
    </location>
</feature>
<feature type="compositionally biased region" description="Basic and acidic residues" evidence="1">
    <location>
        <begin position="872"/>
        <end position="887"/>
    </location>
</feature>
<dbReference type="RefSeq" id="XP_067695652.1">
    <property type="nucleotide sequence ID" value="XM_067839162.1"/>
</dbReference>
<feature type="chain" id="PRO_5032557011" description="Proteophosphoglycan ppg4" evidence="3">
    <location>
        <begin position="29"/>
        <end position="1090"/>
    </location>
</feature>
<feature type="region of interest" description="Disordered" evidence="1">
    <location>
        <begin position="305"/>
        <end position="356"/>
    </location>
</feature>
<dbReference type="Proteomes" id="UP000674179">
    <property type="component" value="Chromosome 6"/>
</dbReference>
<feature type="region of interest" description="Disordered" evidence="1">
    <location>
        <begin position="529"/>
        <end position="686"/>
    </location>
</feature>
<keyword evidence="2" id="KW-1133">Transmembrane helix</keyword>
<dbReference type="AlphaFoldDB" id="A0A836HGS7"/>
<feature type="region of interest" description="Disordered" evidence="1">
    <location>
        <begin position="935"/>
        <end position="1012"/>
    </location>
</feature>
<evidence type="ECO:0000256" key="3">
    <source>
        <dbReference type="SAM" id="SignalP"/>
    </source>
</evidence>
<feature type="compositionally biased region" description="Polar residues" evidence="1">
    <location>
        <begin position="106"/>
        <end position="117"/>
    </location>
</feature>
<evidence type="ECO:0000256" key="2">
    <source>
        <dbReference type="SAM" id="Phobius"/>
    </source>
</evidence>
<feature type="signal peptide" evidence="3">
    <location>
        <begin position="1"/>
        <end position="28"/>
    </location>
</feature>
<feature type="compositionally biased region" description="Basic and acidic residues" evidence="1">
    <location>
        <begin position="314"/>
        <end position="324"/>
    </location>
</feature>
<feature type="compositionally biased region" description="Low complexity" evidence="1">
    <location>
        <begin position="614"/>
        <end position="627"/>
    </location>
</feature>
<feature type="compositionally biased region" description="Low complexity" evidence="1">
    <location>
        <begin position="888"/>
        <end position="901"/>
    </location>
</feature>
<feature type="transmembrane region" description="Helical" evidence="2">
    <location>
        <begin position="47"/>
        <end position="69"/>
    </location>
</feature>
<dbReference type="GeneID" id="94174672"/>
<reference evidence="4 5" key="1">
    <citation type="submission" date="2021-02" db="EMBL/GenBank/DDBJ databases">
        <title>Leishmania (Mundinia) enrietti genome sequencing and assembly.</title>
        <authorList>
            <person name="Almutairi H."/>
            <person name="Gatherer D."/>
        </authorList>
    </citation>
    <scope>NUCLEOTIDE SEQUENCE [LARGE SCALE GENOMIC DNA]</scope>
    <source>
        <strain evidence="4">CUR178</strain>
    </source>
</reference>
<proteinExistence type="predicted"/>
<evidence type="ECO:0000256" key="1">
    <source>
        <dbReference type="SAM" id="MobiDB-lite"/>
    </source>
</evidence>
<organism evidence="4 5">
    <name type="scientific">Leishmania enriettii</name>
    <dbReference type="NCBI Taxonomy" id="5663"/>
    <lineage>
        <taxon>Eukaryota</taxon>
        <taxon>Discoba</taxon>
        <taxon>Euglenozoa</taxon>
        <taxon>Kinetoplastea</taxon>
        <taxon>Metakinetoplastina</taxon>
        <taxon>Trypanosomatida</taxon>
        <taxon>Trypanosomatidae</taxon>
        <taxon>Leishmaniinae</taxon>
        <taxon>Leishmania</taxon>
    </lineage>
</organism>
<dbReference type="EMBL" id="JAFHKP010000006">
    <property type="protein sequence ID" value="KAG5485927.1"/>
    <property type="molecule type" value="Genomic_DNA"/>
</dbReference>
<feature type="region of interest" description="Disordered" evidence="1">
    <location>
        <begin position="783"/>
        <end position="819"/>
    </location>
</feature>
<name>A0A836HGS7_LEIEN</name>
<dbReference type="OrthoDB" id="267386at2759"/>
<feature type="compositionally biased region" description="Polar residues" evidence="1">
    <location>
        <begin position="337"/>
        <end position="356"/>
    </location>
</feature>
<accession>A0A836HGS7</accession>
<keyword evidence="3" id="KW-0732">Signal</keyword>
<feature type="region of interest" description="Disordered" evidence="1">
    <location>
        <begin position="736"/>
        <end position="769"/>
    </location>
</feature>
<keyword evidence="5" id="KW-1185">Reference proteome</keyword>
<feature type="region of interest" description="Disordered" evidence="1">
    <location>
        <begin position="92"/>
        <end position="123"/>
    </location>
</feature>
<evidence type="ECO:0000313" key="4">
    <source>
        <dbReference type="EMBL" id="KAG5485927.1"/>
    </source>
</evidence>
<feature type="region of interest" description="Disordered" evidence="1">
    <location>
        <begin position="870"/>
        <end position="902"/>
    </location>
</feature>
<feature type="compositionally biased region" description="Polar residues" evidence="1">
    <location>
        <begin position="597"/>
        <end position="608"/>
    </location>
</feature>
<protein>
    <recommendedName>
        <fullName evidence="6">Proteophosphoglycan ppg4</fullName>
    </recommendedName>
</protein>